<accession>A0ABN2WIR7</accession>
<feature type="compositionally biased region" description="Basic and acidic residues" evidence="1">
    <location>
        <begin position="1"/>
        <end position="20"/>
    </location>
</feature>
<evidence type="ECO:0000313" key="3">
    <source>
        <dbReference type="Proteomes" id="UP001500984"/>
    </source>
</evidence>
<dbReference type="Proteomes" id="UP001500984">
    <property type="component" value="Unassembled WGS sequence"/>
</dbReference>
<comment type="caution">
    <text evidence="2">The sequence shown here is derived from an EMBL/GenBank/DDBJ whole genome shotgun (WGS) entry which is preliminary data.</text>
</comment>
<evidence type="ECO:0000256" key="1">
    <source>
        <dbReference type="SAM" id="MobiDB-lite"/>
    </source>
</evidence>
<reference evidence="2 3" key="1">
    <citation type="journal article" date="2019" name="Int. J. Syst. Evol. Microbiol.">
        <title>The Global Catalogue of Microorganisms (GCM) 10K type strain sequencing project: providing services to taxonomists for standard genome sequencing and annotation.</title>
        <authorList>
            <consortium name="The Broad Institute Genomics Platform"/>
            <consortium name="The Broad Institute Genome Sequencing Center for Infectious Disease"/>
            <person name="Wu L."/>
            <person name="Ma J."/>
        </authorList>
    </citation>
    <scope>NUCLEOTIDE SEQUENCE [LARGE SCALE GENOMIC DNA]</scope>
    <source>
        <strain evidence="2 3">JCM 15900</strain>
    </source>
</reference>
<organism evidence="2 3">
    <name type="scientific">Brevibacterium salitolerans</name>
    <dbReference type="NCBI Taxonomy" id="1403566"/>
    <lineage>
        <taxon>Bacteria</taxon>
        <taxon>Bacillati</taxon>
        <taxon>Actinomycetota</taxon>
        <taxon>Actinomycetes</taxon>
        <taxon>Micrococcales</taxon>
        <taxon>Brevibacteriaceae</taxon>
        <taxon>Brevibacterium</taxon>
    </lineage>
</organism>
<dbReference type="RefSeq" id="WP_344336175.1">
    <property type="nucleotide sequence ID" value="NZ_BAAAPZ010000004.1"/>
</dbReference>
<gene>
    <name evidence="2" type="ORF">GCM10009823_11860</name>
</gene>
<sequence length="100" mass="10501">MADQNGHDGRNGPSRAREAADGPGPTRRGDSGEESSGSGALDAVNDAARNVLGDAEVDYDAEVGYRRADEEEIQELAAQHGDVITRNPDGTHTVTARPDD</sequence>
<protein>
    <submittedName>
        <fullName evidence="2">Uncharacterized protein</fullName>
    </submittedName>
</protein>
<proteinExistence type="predicted"/>
<evidence type="ECO:0000313" key="2">
    <source>
        <dbReference type="EMBL" id="GAA2093486.1"/>
    </source>
</evidence>
<feature type="region of interest" description="Disordered" evidence="1">
    <location>
        <begin position="1"/>
        <end position="47"/>
    </location>
</feature>
<keyword evidence="3" id="KW-1185">Reference proteome</keyword>
<name>A0ABN2WIR7_9MICO</name>
<dbReference type="EMBL" id="BAAAPZ010000004">
    <property type="protein sequence ID" value="GAA2093486.1"/>
    <property type="molecule type" value="Genomic_DNA"/>
</dbReference>
<feature type="region of interest" description="Disordered" evidence="1">
    <location>
        <begin position="79"/>
        <end position="100"/>
    </location>
</feature>